<dbReference type="Gene3D" id="2.60.120.430">
    <property type="entry name" value="Galactose-binding lectin"/>
    <property type="match status" value="1"/>
</dbReference>
<dbReference type="AlphaFoldDB" id="A0AAD5WXZ0"/>
<sequence>IEGAWENWSWDTEITYNDEPSPANGDHNLVATSKAYGGFSVKGPEFTYAYSLVFYASASGTPQYTVQIDSYSENYSSDAFELSKVCGGTISNEYFVHCEVLLEPLGFHAWDRITIQNKASSESTLVLSDIRILGAPGGNPGGNPTTTT</sequence>
<gene>
    <name evidence="1" type="ORF">HK097_002094</name>
</gene>
<accession>A0AAD5WXZ0</accession>
<proteinExistence type="predicted"/>
<keyword evidence="2" id="KW-1185">Reference proteome</keyword>
<organism evidence="1 2">
    <name type="scientific">Rhizophlyctis rosea</name>
    <dbReference type="NCBI Taxonomy" id="64517"/>
    <lineage>
        <taxon>Eukaryota</taxon>
        <taxon>Fungi</taxon>
        <taxon>Fungi incertae sedis</taxon>
        <taxon>Chytridiomycota</taxon>
        <taxon>Chytridiomycota incertae sedis</taxon>
        <taxon>Chytridiomycetes</taxon>
        <taxon>Rhizophlyctidales</taxon>
        <taxon>Rhizophlyctidaceae</taxon>
        <taxon>Rhizophlyctis</taxon>
    </lineage>
</organism>
<comment type="caution">
    <text evidence="1">The sequence shown here is derived from an EMBL/GenBank/DDBJ whole genome shotgun (WGS) entry which is preliminary data.</text>
</comment>
<evidence type="ECO:0000313" key="2">
    <source>
        <dbReference type="Proteomes" id="UP001212841"/>
    </source>
</evidence>
<dbReference type="Proteomes" id="UP001212841">
    <property type="component" value="Unassembled WGS sequence"/>
</dbReference>
<protein>
    <submittedName>
        <fullName evidence="1">Uncharacterized protein</fullName>
    </submittedName>
</protein>
<reference evidence="1" key="1">
    <citation type="submission" date="2020-05" db="EMBL/GenBank/DDBJ databases">
        <title>Phylogenomic resolution of chytrid fungi.</title>
        <authorList>
            <person name="Stajich J.E."/>
            <person name="Amses K."/>
            <person name="Simmons R."/>
            <person name="Seto K."/>
            <person name="Myers J."/>
            <person name="Bonds A."/>
            <person name="Quandt C.A."/>
            <person name="Barry K."/>
            <person name="Liu P."/>
            <person name="Grigoriev I."/>
            <person name="Longcore J.E."/>
            <person name="James T.Y."/>
        </authorList>
    </citation>
    <scope>NUCLEOTIDE SEQUENCE</scope>
    <source>
        <strain evidence="1">JEL0318</strain>
    </source>
</reference>
<name>A0AAD5WXZ0_9FUNG</name>
<feature type="non-terminal residue" evidence="1">
    <location>
        <position position="1"/>
    </location>
</feature>
<dbReference type="EMBL" id="JADGJD010001439">
    <property type="protein sequence ID" value="KAJ3042193.1"/>
    <property type="molecule type" value="Genomic_DNA"/>
</dbReference>
<evidence type="ECO:0000313" key="1">
    <source>
        <dbReference type="EMBL" id="KAJ3042193.1"/>
    </source>
</evidence>